<keyword evidence="2" id="KW-0808">Transferase</keyword>
<dbReference type="SUPFAM" id="SSF53756">
    <property type="entry name" value="UDP-Glycosyltransferase/glycogen phosphorylase"/>
    <property type="match status" value="1"/>
</dbReference>
<gene>
    <name evidence="2" type="ORF">MM415B00778_0022</name>
</gene>
<feature type="domain" description="Spore protein YkvP/CgeB glycosyl transferase-like" evidence="1">
    <location>
        <begin position="160"/>
        <end position="297"/>
    </location>
</feature>
<dbReference type="Gene3D" id="3.40.50.2000">
    <property type="entry name" value="Glycogen Phosphorylase B"/>
    <property type="match status" value="1"/>
</dbReference>
<protein>
    <submittedName>
        <fullName evidence="2">Putative glycosyltransferase</fullName>
    </submittedName>
</protein>
<dbReference type="InterPro" id="IPR055259">
    <property type="entry name" value="YkvP/CgeB_Glyco_trans-like"/>
</dbReference>
<dbReference type="AlphaFoldDB" id="A0A6M3IYQ9"/>
<reference evidence="2" key="1">
    <citation type="submission" date="2020-03" db="EMBL/GenBank/DDBJ databases">
        <title>The deep terrestrial virosphere.</title>
        <authorList>
            <person name="Holmfeldt K."/>
            <person name="Nilsson E."/>
            <person name="Simone D."/>
            <person name="Lopez-Fernandez M."/>
            <person name="Wu X."/>
            <person name="de Brujin I."/>
            <person name="Lundin D."/>
            <person name="Andersson A."/>
            <person name="Bertilsson S."/>
            <person name="Dopson M."/>
        </authorList>
    </citation>
    <scope>NUCLEOTIDE SEQUENCE</scope>
    <source>
        <strain evidence="2">MM415B00778</strain>
    </source>
</reference>
<evidence type="ECO:0000259" key="1">
    <source>
        <dbReference type="Pfam" id="PF13524"/>
    </source>
</evidence>
<dbReference type="Pfam" id="PF13524">
    <property type="entry name" value="Glyco_trans_1_2"/>
    <property type="match status" value="1"/>
</dbReference>
<organism evidence="2">
    <name type="scientific">viral metagenome</name>
    <dbReference type="NCBI Taxonomy" id="1070528"/>
    <lineage>
        <taxon>unclassified sequences</taxon>
        <taxon>metagenomes</taxon>
        <taxon>organismal metagenomes</taxon>
    </lineage>
</organism>
<proteinExistence type="predicted"/>
<dbReference type="EMBL" id="MT141472">
    <property type="protein sequence ID" value="QJA62488.1"/>
    <property type="molecule type" value="Genomic_DNA"/>
</dbReference>
<dbReference type="GO" id="GO:0016740">
    <property type="term" value="F:transferase activity"/>
    <property type="evidence" value="ECO:0007669"/>
    <property type="project" value="UniProtKB-KW"/>
</dbReference>
<sequence length="315" mass="35710">MRILSIFGGTRSAANRLHFGFILKLKDKNDFFAYGPNRIDTDMFPLEFNEKIVVSDLISNFDPEVIILPDPAFLSQPRFIPLANTFKNSNVPVVLMDVDSYVRTNNKKWYLKTGIDLAIDRVPGFEYPVRSTWIPLSANEEEFFNNPLERINAVVFVGGGRYSRNKYYSVRQRAIRILEGNGLIDYLGHCGEKAYPEILRSYTIALSCSFPPLCHSPGKTFEIMASGTALLTSRIEESKILFGDEQCLFTYKEDCSDIVSLVKDILSDEDKIKEIAMNGYSAVCKKHLDKHRIVELQNILEALVSGSEIPDVWGK</sequence>
<accession>A0A6M3IYQ9</accession>
<name>A0A6M3IYQ9_9ZZZZ</name>
<evidence type="ECO:0000313" key="2">
    <source>
        <dbReference type="EMBL" id="QJA62488.1"/>
    </source>
</evidence>